<accession>A0ACB8ZCQ4</accession>
<name>A0ACB8ZCQ4_9ASTR</name>
<reference evidence="1 2" key="2">
    <citation type="journal article" date="2022" name="Mol. Ecol. Resour.">
        <title>The genomes of chicory, endive, great burdock and yacon provide insights into Asteraceae paleo-polyploidization history and plant inulin production.</title>
        <authorList>
            <person name="Fan W."/>
            <person name="Wang S."/>
            <person name="Wang H."/>
            <person name="Wang A."/>
            <person name="Jiang F."/>
            <person name="Liu H."/>
            <person name="Zhao H."/>
            <person name="Xu D."/>
            <person name="Zhang Y."/>
        </authorList>
    </citation>
    <scope>NUCLEOTIDE SEQUENCE [LARGE SCALE GENOMIC DNA]</scope>
    <source>
        <strain evidence="2">cv. Yunnan</strain>
        <tissue evidence="1">Leaves</tissue>
    </source>
</reference>
<keyword evidence="2" id="KW-1185">Reference proteome</keyword>
<dbReference type="Proteomes" id="UP001056120">
    <property type="component" value="Linkage Group LG26"/>
</dbReference>
<proteinExistence type="predicted"/>
<organism evidence="1 2">
    <name type="scientific">Smallanthus sonchifolius</name>
    <dbReference type="NCBI Taxonomy" id="185202"/>
    <lineage>
        <taxon>Eukaryota</taxon>
        <taxon>Viridiplantae</taxon>
        <taxon>Streptophyta</taxon>
        <taxon>Embryophyta</taxon>
        <taxon>Tracheophyta</taxon>
        <taxon>Spermatophyta</taxon>
        <taxon>Magnoliopsida</taxon>
        <taxon>eudicotyledons</taxon>
        <taxon>Gunneridae</taxon>
        <taxon>Pentapetalae</taxon>
        <taxon>asterids</taxon>
        <taxon>campanulids</taxon>
        <taxon>Asterales</taxon>
        <taxon>Asteraceae</taxon>
        <taxon>Asteroideae</taxon>
        <taxon>Heliantheae alliance</taxon>
        <taxon>Millerieae</taxon>
        <taxon>Smallanthus</taxon>
    </lineage>
</organism>
<dbReference type="EMBL" id="CM042043">
    <property type="protein sequence ID" value="KAI3695085.1"/>
    <property type="molecule type" value="Genomic_DNA"/>
</dbReference>
<evidence type="ECO:0000313" key="2">
    <source>
        <dbReference type="Proteomes" id="UP001056120"/>
    </source>
</evidence>
<reference evidence="2" key="1">
    <citation type="journal article" date="2022" name="Mol. Ecol. Resour.">
        <title>The genomes of chicory, endive, great burdock and yacon provide insights into Asteraceae palaeo-polyploidization history and plant inulin production.</title>
        <authorList>
            <person name="Fan W."/>
            <person name="Wang S."/>
            <person name="Wang H."/>
            <person name="Wang A."/>
            <person name="Jiang F."/>
            <person name="Liu H."/>
            <person name="Zhao H."/>
            <person name="Xu D."/>
            <person name="Zhang Y."/>
        </authorList>
    </citation>
    <scope>NUCLEOTIDE SEQUENCE [LARGE SCALE GENOMIC DNA]</scope>
    <source>
        <strain evidence="2">cv. Yunnan</strain>
    </source>
</reference>
<sequence length="99" mass="11463">MHWRFSTNSNHLIDNRENCESGSDYDENVAGEISVCVSEDRWPEVLCRCQQVLIDWKSGFVISVSYLNLLANYMFNVIGMYWNVQIGLDASVEMRKSFS</sequence>
<comment type="caution">
    <text evidence="1">The sequence shown here is derived from an EMBL/GenBank/DDBJ whole genome shotgun (WGS) entry which is preliminary data.</text>
</comment>
<protein>
    <submittedName>
        <fullName evidence="1">Uncharacterized protein</fullName>
    </submittedName>
</protein>
<evidence type="ECO:0000313" key="1">
    <source>
        <dbReference type="EMBL" id="KAI3695085.1"/>
    </source>
</evidence>
<gene>
    <name evidence="1" type="ORF">L1987_78073</name>
</gene>